<dbReference type="STRING" id="61395.A0A1Y1W1Y8"/>
<feature type="transmembrane region" description="Helical" evidence="6">
    <location>
        <begin position="74"/>
        <end position="93"/>
    </location>
</feature>
<keyword evidence="5" id="KW-0325">Glycoprotein</keyword>
<dbReference type="Gene3D" id="3.40.30.10">
    <property type="entry name" value="Glutaredoxin"/>
    <property type="match status" value="1"/>
</dbReference>
<organism evidence="7 8">
    <name type="scientific">Linderina pennispora</name>
    <dbReference type="NCBI Taxonomy" id="61395"/>
    <lineage>
        <taxon>Eukaryota</taxon>
        <taxon>Fungi</taxon>
        <taxon>Fungi incertae sedis</taxon>
        <taxon>Zoopagomycota</taxon>
        <taxon>Kickxellomycotina</taxon>
        <taxon>Kickxellomycetes</taxon>
        <taxon>Kickxellales</taxon>
        <taxon>Kickxellaceae</taxon>
        <taxon>Linderina</taxon>
    </lineage>
</organism>
<keyword evidence="6" id="KW-1133">Transmembrane helix</keyword>
<keyword evidence="8" id="KW-1185">Reference proteome</keyword>
<sequence>MLGIEKGSLRAHTTLAVSRLFFSSVFFILQSSSIHHYYLLSCLGYRPMETDYLLTQDHRAPGNDSAPKPLHRRAVFWLALLLAGLGALTWALLPGTSTPPPAHPPQSVPSLWGSDKVQVELFVMSRCPDALKVEEVFGSVVPAVYSIMDVQLNFIAELNPNATFGATCMHGDAECQGNIEELCALKHKPDLPSFWRFLTCLNNHFSDIGRDADLSLKCASSAGLDTAAFLACTTQGEGLALFKQSVEAAVFAGVKTSATVYIDGSLRCVEDGGWYSCPGGYRPTDFIRDICNAYKGSAPKPSICGQYRPPSGIHKMPALV</sequence>
<evidence type="ECO:0000256" key="2">
    <source>
        <dbReference type="ARBA" id="ARBA00005679"/>
    </source>
</evidence>
<comment type="caution">
    <text evidence="7">The sequence shown here is derived from an EMBL/GenBank/DDBJ whole genome shotgun (WGS) entry which is preliminary data.</text>
</comment>
<dbReference type="EMBL" id="MCFD01000012">
    <property type="protein sequence ID" value="ORX67462.1"/>
    <property type="molecule type" value="Genomic_DNA"/>
</dbReference>
<reference evidence="7 8" key="1">
    <citation type="submission" date="2016-07" db="EMBL/GenBank/DDBJ databases">
        <title>Pervasive Adenine N6-methylation of Active Genes in Fungi.</title>
        <authorList>
            <consortium name="DOE Joint Genome Institute"/>
            <person name="Mondo S.J."/>
            <person name="Dannebaum R.O."/>
            <person name="Kuo R.C."/>
            <person name="Labutti K."/>
            <person name="Haridas S."/>
            <person name="Kuo A."/>
            <person name="Salamov A."/>
            <person name="Ahrendt S.R."/>
            <person name="Lipzen A."/>
            <person name="Sullivan W."/>
            <person name="Andreopoulos W.B."/>
            <person name="Clum A."/>
            <person name="Lindquist E."/>
            <person name="Daum C."/>
            <person name="Ramamoorthy G.K."/>
            <person name="Gryganskyi A."/>
            <person name="Culley D."/>
            <person name="Magnuson J.K."/>
            <person name="James T.Y."/>
            <person name="O'Malley M.A."/>
            <person name="Stajich J.E."/>
            <person name="Spatafora J.W."/>
            <person name="Visel A."/>
            <person name="Grigoriev I.V."/>
        </authorList>
    </citation>
    <scope>NUCLEOTIDE SEQUENCE [LARGE SCALE GENOMIC DNA]</scope>
    <source>
        <strain evidence="7 8">ATCC 12442</strain>
    </source>
</reference>
<dbReference type="GeneID" id="63804878"/>
<dbReference type="AlphaFoldDB" id="A0A1Y1W1Y8"/>
<keyword evidence="4" id="KW-0732">Signal</keyword>
<proteinExistence type="inferred from homology"/>
<dbReference type="GO" id="GO:0016671">
    <property type="term" value="F:oxidoreductase activity, acting on a sulfur group of donors, disulfide as acceptor"/>
    <property type="evidence" value="ECO:0007669"/>
    <property type="project" value="InterPro"/>
</dbReference>
<dbReference type="RefSeq" id="XP_040741349.1">
    <property type="nucleotide sequence ID" value="XM_040888230.1"/>
</dbReference>
<dbReference type="Pfam" id="PF03227">
    <property type="entry name" value="GILT"/>
    <property type="match status" value="1"/>
</dbReference>
<gene>
    <name evidence="7" type="ORF">DL89DRAFT_269270</name>
</gene>
<evidence type="ECO:0000313" key="7">
    <source>
        <dbReference type="EMBL" id="ORX67462.1"/>
    </source>
</evidence>
<evidence type="ECO:0000256" key="3">
    <source>
        <dbReference type="ARBA" id="ARBA00022525"/>
    </source>
</evidence>
<protein>
    <submittedName>
        <fullName evidence="7">Uncharacterized protein</fullName>
    </submittedName>
</protein>
<evidence type="ECO:0000256" key="6">
    <source>
        <dbReference type="SAM" id="Phobius"/>
    </source>
</evidence>
<keyword evidence="6" id="KW-0812">Transmembrane</keyword>
<evidence type="ECO:0000256" key="5">
    <source>
        <dbReference type="ARBA" id="ARBA00023180"/>
    </source>
</evidence>
<dbReference type="Proteomes" id="UP000193922">
    <property type="component" value="Unassembled WGS sequence"/>
</dbReference>
<dbReference type="InterPro" id="IPR004911">
    <property type="entry name" value="Interferon-induced_GILT"/>
</dbReference>
<dbReference type="PANTHER" id="PTHR13234">
    <property type="entry name" value="GAMMA-INTERFERON INDUCIBLE LYSOSOMAL THIOL REDUCTASE GILT"/>
    <property type="match status" value="1"/>
</dbReference>
<comment type="subcellular location">
    <subcellularLocation>
        <location evidence="1">Secreted</location>
    </subcellularLocation>
</comment>
<evidence type="ECO:0000313" key="8">
    <source>
        <dbReference type="Proteomes" id="UP000193922"/>
    </source>
</evidence>
<name>A0A1Y1W1Y8_9FUNG</name>
<evidence type="ECO:0000256" key="1">
    <source>
        <dbReference type="ARBA" id="ARBA00004613"/>
    </source>
</evidence>
<dbReference type="PANTHER" id="PTHR13234:SF8">
    <property type="entry name" value="GAMMA-INTERFERON-INDUCIBLE LYSOSOMAL THIOL REDUCTASE"/>
    <property type="match status" value="1"/>
</dbReference>
<accession>A0A1Y1W1Y8</accession>
<keyword evidence="3" id="KW-0964">Secreted</keyword>
<dbReference type="OrthoDB" id="958254at2759"/>
<evidence type="ECO:0000256" key="4">
    <source>
        <dbReference type="ARBA" id="ARBA00022729"/>
    </source>
</evidence>
<dbReference type="GO" id="GO:0005576">
    <property type="term" value="C:extracellular region"/>
    <property type="evidence" value="ECO:0007669"/>
    <property type="project" value="UniProtKB-SubCell"/>
</dbReference>
<comment type="similarity">
    <text evidence="2">Belongs to the GILT family.</text>
</comment>
<keyword evidence="6" id="KW-0472">Membrane</keyword>